<dbReference type="InterPro" id="IPR004843">
    <property type="entry name" value="Calcineurin-like_PHP"/>
</dbReference>
<sequence length="316" mass="35760">MEHESYRGVLLIGDPHIEGRVPGFRKDDYPQVVLEKLSWCLKTAKEQMLLPVILGDLFHVPRDNQNWLLCQLMTLFDPPVYGIYGNHDCRENQLTEHDTLSILVEAGKYRLLSEETPWQGTMQGRKVIVGGTSWGKKLPKSVDFESEDLSPLIIWVTHHDLIVPGYEEQGHFKPFEMAGVDYVINGHIHRSLADVKKGQTTWVTPGNIIRRSRSDASRAHVPSVLKLEVTDNGWECTVIEVPHQPFDEVFFEEVIEESESGVPSAFISGLAELQSRRTDTGAGLQFFLEKNLEQFNSTVADEIQKLASEVSSHVNE</sequence>
<gene>
    <name evidence="2" type="ORF">V144x_25550</name>
</gene>
<organism evidence="2 3">
    <name type="scientific">Gimesia aquarii</name>
    <dbReference type="NCBI Taxonomy" id="2527964"/>
    <lineage>
        <taxon>Bacteria</taxon>
        <taxon>Pseudomonadati</taxon>
        <taxon>Planctomycetota</taxon>
        <taxon>Planctomycetia</taxon>
        <taxon>Planctomycetales</taxon>
        <taxon>Planctomycetaceae</taxon>
        <taxon>Gimesia</taxon>
    </lineage>
</organism>
<name>A0A517VVP8_9PLAN</name>
<evidence type="ECO:0000259" key="1">
    <source>
        <dbReference type="Pfam" id="PF00149"/>
    </source>
</evidence>
<dbReference type="Gene3D" id="3.60.21.10">
    <property type="match status" value="1"/>
</dbReference>
<dbReference type="RefSeq" id="WP_144985467.1">
    <property type="nucleotide sequence ID" value="NZ_CP037920.1"/>
</dbReference>
<dbReference type="EMBL" id="CP037920">
    <property type="protein sequence ID" value="QDT97084.1"/>
    <property type="molecule type" value="Genomic_DNA"/>
</dbReference>
<dbReference type="AlphaFoldDB" id="A0A517VVP8"/>
<accession>A0A517VVP8</accession>
<dbReference type="PANTHER" id="PTHR30337">
    <property type="entry name" value="COMPONENT OF ATP-DEPENDENT DSDNA EXONUCLEASE"/>
    <property type="match status" value="1"/>
</dbReference>
<evidence type="ECO:0000313" key="3">
    <source>
        <dbReference type="Proteomes" id="UP000318704"/>
    </source>
</evidence>
<reference evidence="2 3" key="1">
    <citation type="submission" date="2019-03" db="EMBL/GenBank/DDBJ databases">
        <title>Deep-cultivation of Planctomycetes and their phenomic and genomic characterization uncovers novel biology.</title>
        <authorList>
            <person name="Wiegand S."/>
            <person name="Jogler M."/>
            <person name="Boedeker C."/>
            <person name="Pinto D."/>
            <person name="Vollmers J."/>
            <person name="Rivas-Marin E."/>
            <person name="Kohn T."/>
            <person name="Peeters S.H."/>
            <person name="Heuer A."/>
            <person name="Rast P."/>
            <person name="Oberbeckmann S."/>
            <person name="Bunk B."/>
            <person name="Jeske O."/>
            <person name="Meyerdierks A."/>
            <person name="Storesund J.E."/>
            <person name="Kallscheuer N."/>
            <person name="Luecker S."/>
            <person name="Lage O.M."/>
            <person name="Pohl T."/>
            <person name="Merkel B.J."/>
            <person name="Hornburger P."/>
            <person name="Mueller R.-W."/>
            <person name="Bruemmer F."/>
            <person name="Labrenz M."/>
            <person name="Spormann A.M."/>
            <person name="Op den Camp H."/>
            <person name="Overmann J."/>
            <person name="Amann R."/>
            <person name="Jetten M.S.M."/>
            <person name="Mascher T."/>
            <person name="Medema M.H."/>
            <person name="Devos D.P."/>
            <person name="Kaster A.-K."/>
            <person name="Ovreas L."/>
            <person name="Rohde M."/>
            <person name="Galperin M.Y."/>
            <person name="Jogler C."/>
        </authorList>
    </citation>
    <scope>NUCLEOTIDE SEQUENCE [LARGE SCALE GENOMIC DNA]</scope>
    <source>
        <strain evidence="2 3">V144</strain>
    </source>
</reference>
<protein>
    <submittedName>
        <fullName evidence="2">Calcineurin-like phosphoesterase</fullName>
    </submittedName>
</protein>
<feature type="domain" description="Calcineurin-like phosphoesterase" evidence="1">
    <location>
        <begin position="9"/>
        <end position="190"/>
    </location>
</feature>
<dbReference type="InterPro" id="IPR029052">
    <property type="entry name" value="Metallo-depent_PP-like"/>
</dbReference>
<dbReference type="Proteomes" id="UP000318704">
    <property type="component" value="Chromosome"/>
</dbReference>
<evidence type="ECO:0000313" key="2">
    <source>
        <dbReference type="EMBL" id="QDT97084.1"/>
    </source>
</evidence>
<dbReference type="InterPro" id="IPR050535">
    <property type="entry name" value="DNA_Repair-Maintenance_Comp"/>
</dbReference>
<dbReference type="SUPFAM" id="SSF56300">
    <property type="entry name" value="Metallo-dependent phosphatases"/>
    <property type="match status" value="1"/>
</dbReference>
<proteinExistence type="predicted"/>
<dbReference type="GO" id="GO:0016787">
    <property type="term" value="F:hydrolase activity"/>
    <property type="evidence" value="ECO:0007669"/>
    <property type="project" value="InterPro"/>
</dbReference>
<dbReference type="KEGG" id="gaw:V144x_25550"/>
<dbReference type="PANTHER" id="PTHR30337:SF0">
    <property type="entry name" value="NUCLEASE SBCCD SUBUNIT D"/>
    <property type="match status" value="1"/>
</dbReference>
<dbReference type="Pfam" id="PF00149">
    <property type="entry name" value="Metallophos"/>
    <property type="match status" value="1"/>
</dbReference>